<protein>
    <recommendedName>
        <fullName evidence="3">Glycosyltransferase</fullName>
    </recommendedName>
</protein>
<dbReference type="EMBL" id="JTDB02000007">
    <property type="protein sequence ID" value="NLP64013.1"/>
    <property type="molecule type" value="Genomic_DNA"/>
</dbReference>
<sequence length="446" mass="50248">MLSNDLERIKYFAKLANAFDETLLNIRSHIANNPDALRELAYALYESDRFEQTLSVAMQGLAIAPAHPVLRYDAARACSITGDVEQSRQHIEIAVSVHSKNPYFQSHYADTLLRLGEFEEGWKRKKWYYQLPGIEESMVQLPFPKWSGESVAGSTILLVGEQGRGDEIQFLRFAEWLNEKGAIVDALVSEPIAPLAKSMASIRATYTRIPPCSYQYWCHITRVPEFMNLELSMLPYATGYISSSPEKDDFWNHRINALTASKASRHNMKIGVVWEGGPAHSLDRFRSISLNTFIPLFTLPDVTWFSLQKGKSEQASRALEENFDIHTLGPEIHDFTDTLSILNQLDLLISVDTSVAHLAGAGGTPVWTLVPAYGDWRWLTHRMDSPWYPTMRLFRQRKLGNWIEVVSEVRDALLARTHLLYGESAPAPVAPPCGDTLASPIPLSCP</sequence>
<accession>A0A8T6ZHM3</accession>
<keyword evidence="2" id="KW-1185">Reference proteome</keyword>
<evidence type="ECO:0000313" key="2">
    <source>
        <dbReference type="Proteomes" id="UP000030460"/>
    </source>
</evidence>
<dbReference type="Gene3D" id="1.25.40.10">
    <property type="entry name" value="Tetratricopeptide repeat domain"/>
    <property type="match status" value="1"/>
</dbReference>
<reference evidence="1" key="1">
    <citation type="journal article" date="2015" name="Genome Announc.">
        <title>Draft Genome Sequence of the Polyhydroxyalkanoate-Producing Bacterium Burkholderia sacchari LMG 19450 Isolated from Brazilian Sugarcane Plantation Soil.</title>
        <authorList>
            <person name="Alexandrino P.M."/>
            <person name="Mendonca T.T."/>
            <person name="Guaman Bautista L.P."/>
            <person name="Cherix J."/>
            <person name="Lozano-Sakalauskas G.C."/>
            <person name="Fujita A."/>
            <person name="Ramos Filho E."/>
            <person name="Long P."/>
            <person name="Padilla G."/>
            <person name="Taciro M.K."/>
            <person name="Gomez J.G."/>
            <person name="Silva L.F."/>
        </authorList>
    </citation>
    <scope>NUCLEOTIDE SEQUENCE</scope>
    <source>
        <strain evidence="1">LMG 19450</strain>
    </source>
</reference>
<dbReference type="AlphaFoldDB" id="A0A8T6ZHM3"/>
<dbReference type="OrthoDB" id="9814129at2"/>
<evidence type="ECO:0008006" key="3">
    <source>
        <dbReference type="Google" id="ProtNLM"/>
    </source>
</evidence>
<dbReference type="RefSeq" id="WP_152617133.1">
    <property type="nucleotide sequence ID" value="NZ_CADFGF010000009.1"/>
</dbReference>
<dbReference type="SUPFAM" id="SSF48452">
    <property type="entry name" value="TPR-like"/>
    <property type="match status" value="1"/>
</dbReference>
<dbReference type="InterPro" id="IPR011990">
    <property type="entry name" value="TPR-like_helical_dom_sf"/>
</dbReference>
<reference evidence="1" key="2">
    <citation type="submission" date="2020-04" db="EMBL/GenBank/DDBJ databases">
        <authorList>
            <person name="Alexandrino P."/>
            <person name="Mendonca T."/>
            <person name="Guaman L."/>
            <person name="Cherix J."/>
            <person name="Lozano-Sakalauskas G."/>
            <person name="Fujita A."/>
            <person name="Filho E.R."/>
            <person name="Long P."/>
            <person name="Padilla G."/>
            <person name="Taciro M.K."/>
            <person name="Gomez J.G."/>
            <person name="Silva L.F."/>
            <person name="Torres M."/>
        </authorList>
    </citation>
    <scope>NUCLEOTIDE SEQUENCE</scope>
    <source>
        <strain evidence="1">LMG 19450</strain>
    </source>
</reference>
<organism evidence="1 2">
    <name type="scientific">Paraburkholderia sacchari</name>
    <dbReference type="NCBI Taxonomy" id="159450"/>
    <lineage>
        <taxon>Bacteria</taxon>
        <taxon>Pseudomonadati</taxon>
        <taxon>Pseudomonadota</taxon>
        <taxon>Betaproteobacteria</taxon>
        <taxon>Burkholderiales</taxon>
        <taxon>Burkholderiaceae</taxon>
        <taxon>Paraburkholderia</taxon>
    </lineage>
</organism>
<evidence type="ECO:0000313" key="1">
    <source>
        <dbReference type="EMBL" id="NLP64013.1"/>
    </source>
</evidence>
<dbReference type="SUPFAM" id="SSF53756">
    <property type="entry name" value="UDP-Glycosyltransferase/glycogen phosphorylase"/>
    <property type="match status" value="1"/>
</dbReference>
<dbReference type="Proteomes" id="UP000030460">
    <property type="component" value="Unassembled WGS sequence"/>
</dbReference>
<proteinExistence type="predicted"/>
<name>A0A8T6ZHM3_9BURK</name>
<comment type="caution">
    <text evidence="1">The sequence shown here is derived from an EMBL/GenBank/DDBJ whole genome shotgun (WGS) entry which is preliminary data.</text>
</comment>
<dbReference type="Gene3D" id="3.40.50.2000">
    <property type="entry name" value="Glycogen Phosphorylase B"/>
    <property type="match status" value="1"/>
</dbReference>
<gene>
    <name evidence="1" type="ORF">NH14_023215</name>
</gene>